<name>X1E8Z2_9ZZZZ</name>
<protein>
    <submittedName>
        <fullName evidence="1">Uncharacterized protein</fullName>
    </submittedName>
</protein>
<sequence>MKTGTVSVWMMHYPMDRSKVHEVILERTRSIAGYGFNDDNYYEVKKGA</sequence>
<reference evidence="1" key="1">
    <citation type="journal article" date="2014" name="Front. Microbiol.">
        <title>High frequency of phylogenetically diverse reductive dehalogenase-homologous genes in deep subseafloor sedimentary metagenomes.</title>
        <authorList>
            <person name="Kawai M."/>
            <person name="Futagami T."/>
            <person name="Toyoda A."/>
            <person name="Takaki Y."/>
            <person name="Nishi S."/>
            <person name="Hori S."/>
            <person name="Arai W."/>
            <person name="Tsubouchi T."/>
            <person name="Morono Y."/>
            <person name="Uchiyama I."/>
            <person name="Ito T."/>
            <person name="Fujiyama A."/>
            <person name="Inagaki F."/>
            <person name="Takami H."/>
        </authorList>
    </citation>
    <scope>NUCLEOTIDE SEQUENCE</scope>
    <source>
        <strain evidence="1">Expedition CK06-06</strain>
    </source>
</reference>
<dbReference type="AlphaFoldDB" id="X1E8Z2"/>
<proteinExistence type="predicted"/>
<comment type="caution">
    <text evidence="1">The sequence shown here is derived from an EMBL/GenBank/DDBJ whole genome shotgun (WGS) entry which is preliminary data.</text>
</comment>
<gene>
    <name evidence="1" type="ORF">S01H4_63327</name>
</gene>
<dbReference type="EMBL" id="BART01038049">
    <property type="protein sequence ID" value="GAH13634.1"/>
    <property type="molecule type" value="Genomic_DNA"/>
</dbReference>
<accession>X1E8Z2</accession>
<organism evidence="1">
    <name type="scientific">marine sediment metagenome</name>
    <dbReference type="NCBI Taxonomy" id="412755"/>
    <lineage>
        <taxon>unclassified sequences</taxon>
        <taxon>metagenomes</taxon>
        <taxon>ecological metagenomes</taxon>
    </lineage>
</organism>
<evidence type="ECO:0000313" key="1">
    <source>
        <dbReference type="EMBL" id="GAH13634.1"/>
    </source>
</evidence>